<protein>
    <recommendedName>
        <fullName evidence="2">NADP-retinol dehydrogenase</fullName>
        <ecNumber evidence="2">1.1.1.300</ecNumber>
    </recommendedName>
</protein>
<evidence type="ECO:0000256" key="5">
    <source>
        <dbReference type="ARBA" id="ARBA00023098"/>
    </source>
</evidence>
<dbReference type="PRINTS" id="PR00080">
    <property type="entry name" value="SDRFAMILY"/>
</dbReference>
<dbReference type="InterPro" id="IPR036291">
    <property type="entry name" value="NAD(P)-bd_dom_sf"/>
</dbReference>
<organism evidence="8">
    <name type="scientific">Graphocephala atropunctata</name>
    <dbReference type="NCBI Taxonomy" id="36148"/>
    <lineage>
        <taxon>Eukaryota</taxon>
        <taxon>Metazoa</taxon>
        <taxon>Ecdysozoa</taxon>
        <taxon>Arthropoda</taxon>
        <taxon>Hexapoda</taxon>
        <taxon>Insecta</taxon>
        <taxon>Pterygota</taxon>
        <taxon>Neoptera</taxon>
        <taxon>Paraneoptera</taxon>
        <taxon>Hemiptera</taxon>
        <taxon>Auchenorrhyncha</taxon>
        <taxon>Membracoidea</taxon>
        <taxon>Cicadellidae</taxon>
        <taxon>Cicadellinae</taxon>
        <taxon>Cicadellini</taxon>
        <taxon>Graphocephala</taxon>
    </lineage>
</organism>
<dbReference type="PANTHER" id="PTHR43157:SF31">
    <property type="entry name" value="PHOSPHATIDYLINOSITOL-GLYCAN BIOSYNTHESIS CLASS F PROTEIN"/>
    <property type="match status" value="1"/>
</dbReference>
<evidence type="ECO:0000256" key="4">
    <source>
        <dbReference type="ARBA" id="ARBA00023002"/>
    </source>
</evidence>
<dbReference type="SUPFAM" id="SSF51735">
    <property type="entry name" value="NAD(P)-binding Rossmann-fold domains"/>
    <property type="match status" value="1"/>
</dbReference>
<evidence type="ECO:0000313" key="8">
    <source>
        <dbReference type="EMBL" id="JAT27019.1"/>
    </source>
</evidence>
<dbReference type="FunFam" id="3.40.50.720:FF:000145">
    <property type="entry name" value="Retinol dehydrogenase 12"/>
    <property type="match status" value="1"/>
</dbReference>
<dbReference type="PRINTS" id="PR00081">
    <property type="entry name" value="GDHRDH"/>
</dbReference>
<dbReference type="Pfam" id="PF00106">
    <property type="entry name" value="adh_short"/>
    <property type="match status" value="1"/>
</dbReference>
<dbReference type="GO" id="GO:0052650">
    <property type="term" value="F:all-trans-retinol dehydrogenase (NADP+) activity"/>
    <property type="evidence" value="ECO:0007669"/>
    <property type="project" value="UniProtKB-EC"/>
</dbReference>
<accession>A0A1B6LTS6</accession>
<name>A0A1B6LTS6_9HEMI</name>
<reference evidence="8" key="1">
    <citation type="submission" date="2015-11" db="EMBL/GenBank/DDBJ databases">
        <title>De novo transcriptome assembly of four potential Pierce s Disease insect vectors from Arizona vineyards.</title>
        <authorList>
            <person name="Tassone E.E."/>
        </authorList>
    </citation>
    <scope>NUCLEOTIDE SEQUENCE</scope>
</reference>
<gene>
    <name evidence="8" type="ORF">g.19880</name>
</gene>
<keyword evidence="5" id="KW-0443">Lipid metabolism</keyword>
<keyword evidence="3" id="KW-0521">NADP</keyword>
<dbReference type="Gene3D" id="3.40.50.720">
    <property type="entry name" value="NAD(P)-binding Rossmann-like Domain"/>
    <property type="match status" value="1"/>
</dbReference>
<keyword evidence="4" id="KW-0560">Oxidoreductase</keyword>
<comment type="similarity">
    <text evidence="7">Belongs to the short-chain dehydrogenases/reductases (SDR) family.</text>
</comment>
<comment type="pathway">
    <text evidence="1">Cofactor metabolism; retinol metabolism.</text>
</comment>
<comment type="catalytic activity">
    <reaction evidence="6">
        <text>all-trans-retinol + NADP(+) = all-trans-retinal + NADPH + H(+)</text>
        <dbReference type="Rhea" id="RHEA:25033"/>
        <dbReference type="ChEBI" id="CHEBI:15378"/>
        <dbReference type="ChEBI" id="CHEBI:17336"/>
        <dbReference type="ChEBI" id="CHEBI:17898"/>
        <dbReference type="ChEBI" id="CHEBI:57783"/>
        <dbReference type="ChEBI" id="CHEBI:58349"/>
        <dbReference type="EC" id="1.1.1.300"/>
    </reaction>
</comment>
<dbReference type="EMBL" id="GEBQ01012958">
    <property type="protein sequence ID" value="JAT27019.1"/>
    <property type="molecule type" value="Transcribed_RNA"/>
</dbReference>
<sequence length="323" mass="35821">MVKIAKPVVIGSVIGTGFAGALIIKDHFGGKKYEEKNESEGKVVVITGANTGIGRETALELAKRKAKVVMACRDIQKCEKAREDIVLQSRNKYVYCRLCDLASQSSIRKFAERFKTENQSLDVLINNAGVMRCPLSKTEEGIEMQLGVNHMGHFLLTNLLLDRLKASAPSRIVNVSSTAHKRGRINKEDLNSEQKYDGGAAYNQSKLANVLFTRELAKRLEGSGVTVNCVHPGIVDTEITRHMSFFNSYVAAVLIKPFMWVFIRTPKQGAQTVLYASLSPDLEKVSGKYFSDCSEAEASPDAQDDTTARWLWLVSEKWTRLVG</sequence>
<dbReference type="PANTHER" id="PTHR43157">
    <property type="entry name" value="PHOSPHATIDYLINOSITOL-GLYCAN BIOSYNTHESIS CLASS F PROTEIN-RELATED"/>
    <property type="match status" value="1"/>
</dbReference>
<evidence type="ECO:0000256" key="2">
    <source>
        <dbReference type="ARBA" id="ARBA00012852"/>
    </source>
</evidence>
<dbReference type="AlphaFoldDB" id="A0A1B6LTS6"/>
<evidence type="ECO:0000256" key="6">
    <source>
        <dbReference type="ARBA" id="ARBA00050568"/>
    </source>
</evidence>
<proteinExistence type="inferred from homology"/>
<dbReference type="InterPro" id="IPR002347">
    <property type="entry name" value="SDR_fam"/>
</dbReference>
<evidence type="ECO:0000256" key="1">
    <source>
        <dbReference type="ARBA" id="ARBA00004891"/>
    </source>
</evidence>
<evidence type="ECO:0000256" key="3">
    <source>
        <dbReference type="ARBA" id="ARBA00022857"/>
    </source>
</evidence>
<evidence type="ECO:0000256" key="7">
    <source>
        <dbReference type="RuleBase" id="RU000363"/>
    </source>
</evidence>
<dbReference type="EC" id="1.1.1.300" evidence="2"/>